<comment type="caution">
    <text evidence="8">The sequence shown here is derived from an EMBL/GenBank/DDBJ whole genome shotgun (WGS) entry which is preliminary data.</text>
</comment>
<feature type="domain" description="Protein kinase" evidence="7">
    <location>
        <begin position="365"/>
        <end position="666"/>
    </location>
</feature>
<evidence type="ECO:0000256" key="5">
    <source>
        <dbReference type="PROSITE-ProRule" id="PRU10141"/>
    </source>
</evidence>
<dbReference type="SMART" id="SM00220">
    <property type="entry name" value="S_TKc"/>
    <property type="match status" value="1"/>
</dbReference>
<dbReference type="InterPro" id="IPR051681">
    <property type="entry name" value="Ser/Thr_Kinases-Pseudokinases"/>
</dbReference>
<dbReference type="Gene3D" id="1.10.510.10">
    <property type="entry name" value="Transferase(Phosphotransferase) domain 1"/>
    <property type="match status" value="1"/>
</dbReference>
<dbReference type="SUPFAM" id="SSF56112">
    <property type="entry name" value="Protein kinase-like (PK-like)"/>
    <property type="match status" value="1"/>
</dbReference>
<evidence type="ECO:0000313" key="8">
    <source>
        <dbReference type="EMBL" id="KXZ43604.1"/>
    </source>
</evidence>
<dbReference type="InterPro" id="IPR000719">
    <property type="entry name" value="Prot_kinase_dom"/>
</dbReference>
<proteinExistence type="predicted"/>
<dbReference type="Pfam" id="PF00069">
    <property type="entry name" value="Pkinase"/>
    <property type="match status" value="1"/>
</dbReference>
<feature type="compositionally biased region" description="Low complexity" evidence="6">
    <location>
        <begin position="413"/>
        <end position="428"/>
    </location>
</feature>
<dbReference type="GO" id="GO:0005524">
    <property type="term" value="F:ATP binding"/>
    <property type="evidence" value="ECO:0007669"/>
    <property type="project" value="UniProtKB-UniRule"/>
</dbReference>
<dbReference type="PROSITE" id="PS00107">
    <property type="entry name" value="PROTEIN_KINASE_ATP"/>
    <property type="match status" value="1"/>
</dbReference>
<keyword evidence="9" id="KW-1185">Reference proteome</keyword>
<dbReference type="STRING" id="33097.A0A150G1A4"/>
<keyword evidence="4 5" id="KW-0067">ATP-binding</keyword>
<sequence>MCASEHRLGIAQGTYLAIALADSTVDTGILTTDIVLQDSDWYGFELPIPLERNFTLLGQRSDADGARPALDFVTQKDKVRLGNFVTLTMRHIALVNFTGGNYNMAPGVDLLAHGLPGDRGMLVTTDCIGLLKLCYPADMQEQVVAITPRPSWMPGQQKIQSGLPQPGCVNVSDLDSAAAAAVPPDRRCWPQVGLFEDTALLAFDLDANQKQIYKGYATHIVETFYACAGVLTRSCVEELGTVGCITAMLRGAVPPVLAPPPEPSAFNQTTGGSDWATASSGLTRGSDGLRVVMSGDLENGPGGAAAAPAISVQLGACSPQLPQTMSYRAAAPSRQHVELHTDTITPLTPQRPEVVMDARPGHEVTLLPEVLGKGSYGRVVAGMYQGQPVAVKILLDSSLAAWGMSAQPKASTAAVGSETGEAAAGEPAAGDKEDGADAGERRLTENLGQEVAVLGRCRHRNVVTLLAACLEPPRYCLVMERMETSLDKLIYGRPGQLLPLDDVLTIALDVARGLEYLHPTIVHRDLKPGNVLIDNPNSPRLVAKLSDFGLSRLRSTAVPTANPEDGTPEYMAPEQYATGNFIITHKADVYSFGVLLWAMLSGCRPWKDMPMVAIASSVALYNKRPPLQAIPAKRLPHKLQRLIKACWDKDPLRRPAAADLVKELMLAKEQVGGWVGV</sequence>
<keyword evidence="3" id="KW-0418">Kinase</keyword>
<dbReference type="PANTHER" id="PTHR44329:SF214">
    <property type="entry name" value="PROTEIN KINASE DOMAIN-CONTAINING PROTEIN"/>
    <property type="match status" value="1"/>
</dbReference>
<keyword evidence="1" id="KW-0808">Transferase</keyword>
<evidence type="ECO:0000313" key="9">
    <source>
        <dbReference type="Proteomes" id="UP000075714"/>
    </source>
</evidence>
<evidence type="ECO:0000256" key="6">
    <source>
        <dbReference type="SAM" id="MobiDB-lite"/>
    </source>
</evidence>
<dbReference type="InterPro" id="IPR008271">
    <property type="entry name" value="Ser/Thr_kinase_AS"/>
</dbReference>
<dbReference type="PROSITE" id="PS50011">
    <property type="entry name" value="PROTEIN_KINASE_DOM"/>
    <property type="match status" value="1"/>
</dbReference>
<accession>A0A150G1A4</accession>
<feature type="region of interest" description="Disordered" evidence="6">
    <location>
        <begin position="412"/>
        <end position="437"/>
    </location>
</feature>
<reference evidence="9" key="1">
    <citation type="journal article" date="2016" name="Nat. Commun.">
        <title>The Gonium pectorale genome demonstrates co-option of cell cycle regulation during the evolution of multicellularity.</title>
        <authorList>
            <person name="Hanschen E.R."/>
            <person name="Marriage T.N."/>
            <person name="Ferris P.J."/>
            <person name="Hamaji T."/>
            <person name="Toyoda A."/>
            <person name="Fujiyama A."/>
            <person name="Neme R."/>
            <person name="Noguchi H."/>
            <person name="Minakuchi Y."/>
            <person name="Suzuki M."/>
            <person name="Kawai-Toyooka H."/>
            <person name="Smith D.R."/>
            <person name="Sparks H."/>
            <person name="Anderson J."/>
            <person name="Bakaric R."/>
            <person name="Luria V."/>
            <person name="Karger A."/>
            <person name="Kirschner M.W."/>
            <person name="Durand P.M."/>
            <person name="Michod R.E."/>
            <person name="Nozaki H."/>
            <person name="Olson B.J."/>
        </authorList>
    </citation>
    <scope>NUCLEOTIDE SEQUENCE [LARGE SCALE GENOMIC DNA]</scope>
    <source>
        <strain evidence="9">NIES-2863</strain>
    </source>
</reference>
<evidence type="ECO:0000256" key="3">
    <source>
        <dbReference type="ARBA" id="ARBA00022777"/>
    </source>
</evidence>
<evidence type="ECO:0000256" key="4">
    <source>
        <dbReference type="ARBA" id="ARBA00022840"/>
    </source>
</evidence>
<dbReference type="PANTHER" id="PTHR44329">
    <property type="entry name" value="SERINE/THREONINE-PROTEIN KINASE TNNI3K-RELATED"/>
    <property type="match status" value="1"/>
</dbReference>
<dbReference type="EMBL" id="LSYV01000086">
    <property type="protein sequence ID" value="KXZ43604.1"/>
    <property type="molecule type" value="Genomic_DNA"/>
</dbReference>
<dbReference type="PROSITE" id="PS00108">
    <property type="entry name" value="PROTEIN_KINASE_ST"/>
    <property type="match status" value="1"/>
</dbReference>
<dbReference type="AlphaFoldDB" id="A0A150G1A4"/>
<dbReference type="GO" id="GO:0004674">
    <property type="term" value="F:protein serine/threonine kinase activity"/>
    <property type="evidence" value="ECO:0007669"/>
    <property type="project" value="TreeGrafter"/>
</dbReference>
<feature type="binding site" evidence="5">
    <location>
        <position position="392"/>
    </location>
    <ligand>
        <name>ATP</name>
        <dbReference type="ChEBI" id="CHEBI:30616"/>
    </ligand>
</feature>
<dbReference type="OrthoDB" id="339325at2759"/>
<dbReference type="Proteomes" id="UP000075714">
    <property type="component" value="Unassembled WGS sequence"/>
</dbReference>
<dbReference type="InterPro" id="IPR017441">
    <property type="entry name" value="Protein_kinase_ATP_BS"/>
</dbReference>
<name>A0A150G1A4_GONPE</name>
<dbReference type="InterPro" id="IPR011009">
    <property type="entry name" value="Kinase-like_dom_sf"/>
</dbReference>
<keyword evidence="2 5" id="KW-0547">Nucleotide-binding</keyword>
<gene>
    <name evidence="8" type="ORF">GPECTOR_85g334</name>
</gene>
<protein>
    <recommendedName>
        <fullName evidence="7">Protein kinase domain-containing protein</fullName>
    </recommendedName>
</protein>
<evidence type="ECO:0000256" key="1">
    <source>
        <dbReference type="ARBA" id="ARBA00022679"/>
    </source>
</evidence>
<evidence type="ECO:0000256" key="2">
    <source>
        <dbReference type="ARBA" id="ARBA00022741"/>
    </source>
</evidence>
<evidence type="ECO:0000259" key="7">
    <source>
        <dbReference type="PROSITE" id="PS50011"/>
    </source>
</evidence>
<organism evidence="8 9">
    <name type="scientific">Gonium pectorale</name>
    <name type="common">Green alga</name>
    <dbReference type="NCBI Taxonomy" id="33097"/>
    <lineage>
        <taxon>Eukaryota</taxon>
        <taxon>Viridiplantae</taxon>
        <taxon>Chlorophyta</taxon>
        <taxon>core chlorophytes</taxon>
        <taxon>Chlorophyceae</taxon>
        <taxon>CS clade</taxon>
        <taxon>Chlamydomonadales</taxon>
        <taxon>Volvocaceae</taxon>
        <taxon>Gonium</taxon>
    </lineage>
</organism>
<dbReference type="Gene3D" id="3.30.200.20">
    <property type="entry name" value="Phosphorylase Kinase, domain 1"/>
    <property type="match status" value="1"/>
</dbReference>